<name>A0A8J6C7H6_DIALT</name>
<proteinExistence type="predicted"/>
<keyword evidence="2" id="KW-0472">Membrane</keyword>
<protein>
    <submittedName>
        <fullName evidence="3">Uncharacterized protein</fullName>
    </submittedName>
</protein>
<evidence type="ECO:0000256" key="1">
    <source>
        <dbReference type="SAM" id="MobiDB-lite"/>
    </source>
</evidence>
<keyword evidence="4" id="KW-1185">Reference proteome</keyword>
<feature type="transmembrane region" description="Helical" evidence="2">
    <location>
        <begin position="47"/>
        <end position="69"/>
    </location>
</feature>
<evidence type="ECO:0000313" key="3">
    <source>
        <dbReference type="EMBL" id="KAG8461016.1"/>
    </source>
</evidence>
<dbReference type="AlphaFoldDB" id="A0A8J6C7H6"/>
<dbReference type="OrthoDB" id="411112at2759"/>
<dbReference type="Proteomes" id="UP000751190">
    <property type="component" value="Unassembled WGS sequence"/>
</dbReference>
<dbReference type="OMA" id="YRSWEMG"/>
<reference evidence="3" key="1">
    <citation type="submission" date="2021-05" db="EMBL/GenBank/DDBJ databases">
        <title>The genome of the haptophyte Pavlova lutheri (Diacronema luteri, Pavlovales) - a model for lipid biosynthesis in eukaryotic algae.</title>
        <authorList>
            <person name="Hulatt C.J."/>
            <person name="Posewitz M.C."/>
        </authorList>
    </citation>
    <scope>NUCLEOTIDE SEQUENCE</scope>
    <source>
        <strain evidence="3">NIVA-4/92</strain>
    </source>
</reference>
<keyword evidence="2" id="KW-0812">Transmembrane</keyword>
<dbReference type="EMBL" id="JAGTXO010000028">
    <property type="protein sequence ID" value="KAG8461016.1"/>
    <property type="molecule type" value="Genomic_DNA"/>
</dbReference>
<keyword evidence="2" id="KW-1133">Transmembrane helix</keyword>
<accession>A0A8J6C7H6</accession>
<feature type="region of interest" description="Disordered" evidence="1">
    <location>
        <begin position="12"/>
        <end position="37"/>
    </location>
</feature>
<evidence type="ECO:0000256" key="2">
    <source>
        <dbReference type="SAM" id="Phobius"/>
    </source>
</evidence>
<feature type="transmembrane region" description="Helical" evidence="2">
    <location>
        <begin position="89"/>
        <end position="107"/>
    </location>
</feature>
<dbReference type="SUPFAM" id="SSF53448">
    <property type="entry name" value="Nucleotide-diphospho-sugar transferases"/>
    <property type="match status" value="1"/>
</dbReference>
<feature type="region of interest" description="Disordered" evidence="1">
    <location>
        <begin position="520"/>
        <end position="572"/>
    </location>
</feature>
<feature type="compositionally biased region" description="Low complexity" evidence="1">
    <location>
        <begin position="520"/>
        <end position="540"/>
    </location>
</feature>
<sequence length="604" mass="65774">MPDASFGCDAELASGGQRATSSPGWLPHELPRTNGNPWMGERQPLRAVLAFLLAAAVACACLALSNVLARLHKVLRAEPSSLMERSGTAVVAAAVVVFAYHLLPYVLPPGLPPSDRRAREFQNDPAFLRKIGVVVPAHKAALEIGDVLERMLRYFQPEHIVVVDNANSPSPPDETEAVVARVHPHIRYAYVPEGHKTRALLTGTLALPPAVEYVLHVDDDTRLSDAMVFDESKFSSDARVVALTFGIRMGGNSMCARLVDWEFVQFSIDRTFQAERATAFFCHGIVGLWRREPWLARLLAHPSMPYGEDNWIGCDAMSESQRIGAELRCHVSTFAPPRFLPPLPCEAGAREQGYGASSVWKQRAYRWYTNAPRRVHFRLRQLVLYRAGSASANAWVRLFLVLHLASIFAALSAPFVLAAIAAHGGVRRGVPSLLVGASKLLALRAASSWTKAAVVRVRAPQLAPSLPTALLFPLYSSFLDVALVFGHWRGLLYYQPFWPLRRTMPARWLAAAHGASAKVRPSADCSSSSNDSRSLSSVDSPRPPSPRAPVERGAGARDEAQRAETGGEPPTGWLHMARALASSLVSRSPAALVPAVLMPSMALS</sequence>
<organism evidence="3 4">
    <name type="scientific">Diacronema lutheri</name>
    <name type="common">Unicellular marine alga</name>
    <name type="synonym">Monochrysis lutheri</name>
    <dbReference type="NCBI Taxonomy" id="2081491"/>
    <lineage>
        <taxon>Eukaryota</taxon>
        <taxon>Haptista</taxon>
        <taxon>Haptophyta</taxon>
        <taxon>Pavlovophyceae</taxon>
        <taxon>Pavlovales</taxon>
        <taxon>Pavlovaceae</taxon>
        <taxon>Diacronema</taxon>
    </lineage>
</organism>
<comment type="caution">
    <text evidence="3">The sequence shown here is derived from an EMBL/GenBank/DDBJ whole genome shotgun (WGS) entry which is preliminary data.</text>
</comment>
<evidence type="ECO:0000313" key="4">
    <source>
        <dbReference type="Proteomes" id="UP000751190"/>
    </source>
</evidence>
<dbReference type="InterPro" id="IPR029044">
    <property type="entry name" value="Nucleotide-diphossugar_trans"/>
</dbReference>
<dbReference type="Gene3D" id="3.90.550.10">
    <property type="entry name" value="Spore Coat Polysaccharide Biosynthesis Protein SpsA, Chain A"/>
    <property type="match status" value="1"/>
</dbReference>
<gene>
    <name evidence="3" type="ORF">KFE25_003585</name>
</gene>